<comment type="caution">
    <text evidence="2">The sequence shown here is derived from an EMBL/GenBank/DDBJ whole genome shotgun (WGS) entry which is preliminary data.</text>
</comment>
<reference evidence="3" key="1">
    <citation type="journal article" date="2023" name="Commun. Biol.">
        <title>Genome analysis of Parmales, the sister group of diatoms, reveals the evolutionary specialization of diatoms from phago-mixotrophs to photoautotrophs.</title>
        <authorList>
            <person name="Ban H."/>
            <person name="Sato S."/>
            <person name="Yoshikawa S."/>
            <person name="Yamada K."/>
            <person name="Nakamura Y."/>
            <person name="Ichinomiya M."/>
            <person name="Sato N."/>
            <person name="Blanc-Mathieu R."/>
            <person name="Endo H."/>
            <person name="Kuwata A."/>
            <person name="Ogata H."/>
        </authorList>
    </citation>
    <scope>NUCLEOTIDE SEQUENCE [LARGE SCALE GENOMIC DNA]</scope>
</reference>
<dbReference type="EMBL" id="BLQM01000034">
    <property type="protein sequence ID" value="GMH53674.1"/>
    <property type="molecule type" value="Genomic_DNA"/>
</dbReference>
<dbReference type="AlphaFoldDB" id="A0A9W7DRM1"/>
<sequence>MFSISCISQLYGHSEGDNMWKGFKNNVVSLTNGKTRKIGEYVIILDTIVPAKRALVTLAKVKGESNKTIKDVWPDWTPKTPGRTKVYAVEFLYKPLEVGRDVYGTLTPSSIRNENLMGVINYLEENHPTKNMPASISEVQEEESSDDDPSPSTKRRKLEAAVEDLVDRRIEELGIPVDRAVVKPIFLAEFIVRNKMRPKGVDGNQHELHVESGFVDNVNLTTDDGWFDEFKRLSTNNAHTARGQVEHYGQDLQKMFGRRLKSRIVFFTELSDEMPTFESIVKRYTNSAWGYGLDEVVLVHMSEVDVDKHDARLEVLARRQL</sequence>
<protein>
    <submittedName>
        <fullName evidence="2">Uncharacterized protein</fullName>
    </submittedName>
</protein>
<organism evidence="2 3">
    <name type="scientific">Triparma laevis f. inornata</name>
    <dbReference type="NCBI Taxonomy" id="1714386"/>
    <lineage>
        <taxon>Eukaryota</taxon>
        <taxon>Sar</taxon>
        <taxon>Stramenopiles</taxon>
        <taxon>Ochrophyta</taxon>
        <taxon>Bolidophyceae</taxon>
        <taxon>Parmales</taxon>
        <taxon>Triparmaceae</taxon>
        <taxon>Triparma</taxon>
    </lineage>
</organism>
<accession>A0A9W7DRM1</accession>
<evidence type="ECO:0000313" key="3">
    <source>
        <dbReference type="Proteomes" id="UP001162640"/>
    </source>
</evidence>
<evidence type="ECO:0000313" key="2">
    <source>
        <dbReference type="EMBL" id="GMH53674.1"/>
    </source>
</evidence>
<evidence type="ECO:0000256" key="1">
    <source>
        <dbReference type="SAM" id="MobiDB-lite"/>
    </source>
</evidence>
<feature type="compositionally biased region" description="Acidic residues" evidence="1">
    <location>
        <begin position="139"/>
        <end position="149"/>
    </location>
</feature>
<dbReference type="Proteomes" id="UP001162640">
    <property type="component" value="Unassembled WGS sequence"/>
</dbReference>
<name>A0A9W7DRM1_9STRA</name>
<proteinExistence type="predicted"/>
<gene>
    <name evidence="2" type="ORF">TL16_g01500</name>
</gene>
<feature type="region of interest" description="Disordered" evidence="1">
    <location>
        <begin position="135"/>
        <end position="157"/>
    </location>
</feature>